<accession>A0A8C4NJF7</accession>
<proteinExistence type="inferred from homology"/>
<dbReference type="Proteomes" id="UP000694388">
    <property type="component" value="Unplaced"/>
</dbReference>
<organism evidence="5 6">
    <name type="scientific">Eptatretus burgeri</name>
    <name type="common">Inshore hagfish</name>
    <dbReference type="NCBI Taxonomy" id="7764"/>
    <lineage>
        <taxon>Eukaryota</taxon>
        <taxon>Metazoa</taxon>
        <taxon>Chordata</taxon>
        <taxon>Craniata</taxon>
        <taxon>Vertebrata</taxon>
        <taxon>Cyclostomata</taxon>
        <taxon>Myxini</taxon>
        <taxon>Myxiniformes</taxon>
        <taxon>Myxinidae</taxon>
        <taxon>Eptatretinae</taxon>
        <taxon>Eptatretus</taxon>
    </lineage>
</organism>
<evidence type="ECO:0000256" key="3">
    <source>
        <dbReference type="ARBA" id="ARBA00022723"/>
    </source>
</evidence>
<evidence type="ECO:0000256" key="2">
    <source>
        <dbReference type="ARBA" id="ARBA00020439"/>
    </source>
</evidence>
<keyword evidence="6" id="KW-1185">Reference proteome</keyword>
<evidence type="ECO:0000256" key="1">
    <source>
        <dbReference type="ARBA" id="ARBA00007818"/>
    </source>
</evidence>
<dbReference type="OMA" id="NWCDYNQ"/>
<evidence type="ECO:0000313" key="6">
    <source>
        <dbReference type="Proteomes" id="UP000694388"/>
    </source>
</evidence>
<evidence type="ECO:0000256" key="4">
    <source>
        <dbReference type="ARBA" id="ARBA00022833"/>
    </source>
</evidence>
<dbReference type="AlphaFoldDB" id="A0A8C4NJF7"/>
<comment type="similarity">
    <text evidence="1">Belongs to the UPF0587 family.</text>
</comment>
<name>A0A8C4NJF7_EPTBU</name>
<dbReference type="SUPFAM" id="SSF141678">
    <property type="entry name" value="MAL13P1.257-like"/>
    <property type="match status" value="1"/>
</dbReference>
<dbReference type="GO" id="GO:0008270">
    <property type="term" value="F:zinc ion binding"/>
    <property type="evidence" value="ECO:0007669"/>
    <property type="project" value="TreeGrafter"/>
</dbReference>
<protein>
    <recommendedName>
        <fullName evidence="2">CXXC motif containing zinc binding protein</fullName>
    </recommendedName>
</protein>
<sequence length="164" mass="18944">MVRIALQFEAMMENLTKLVPQGEDFRWYLKLKCSHCGEDSGKWHYLTVEESTPVKGGRGSASLVQRCHLCQRESSIDIIRESIKPYCAEDSEQFRTMIVFECRGLEPTAFSPRIQIHSVSGIQNVNCSASWRYVLYRVSFRFAKCCSMIDFFHSLCYQSSSRCI</sequence>
<reference evidence="5" key="2">
    <citation type="submission" date="2025-09" db="UniProtKB">
        <authorList>
            <consortium name="Ensembl"/>
        </authorList>
    </citation>
    <scope>IDENTIFICATION</scope>
</reference>
<keyword evidence="4" id="KW-0862">Zinc</keyword>
<keyword evidence="3" id="KW-0479">Metal-binding</keyword>
<evidence type="ECO:0000313" key="5">
    <source>
        <dbReference type="Ensembl" id="ENSEBUP00000007707.1"/>
    </source>
</evidence>
<dbReference type="GeneTree" id="ENSGT00390000001523"/>
<reference evidence="5" key="1">
    <citation type="submission" date="2025-08" db="UniProtKB">
        <authorList>
            <consortium name="Ensembl"/>
        </authorList>
    </citation>
    <scope>IDENTIFICATION</scope>
</reference>
<dbReference type="PANTHER" id="PTHR12857">
    <property type="entry name" value="CXXC MOTIF CONTAINING ZINC BINDING PROTEIN"/>
    <property type="match status" value="1"/>
</dbReference>
<dbReference type="InterPro" id="IPR008584">
    <property type="entry name" value="CXXC_Zn-binding_euk"/>
</dbReference>
<dbReference type="PANTHER" id="PTHR12857:SF0">
    <property type="entry name" value="CXXC MOTIF CONTAINING ZINC BINDING PROTEIN"/>
    <property type="match status" value="1"/>
</dbReference>
<dbReference type="Pfam" id="PF05907">
    <property type="entry name" value="CXXC_Zn-b_euk"/>
    <property type="match status" value="1"/>
</dbReference>
<dbReference type="Ensembl" id="ENSEBUT00000008195.1">
    <property type="protein sequence ID" value="ENSEBUP00000007707.1"/>
    <property type="gene ID" value="ENSEBUG00000005026.1"/>
</dbReference>